<feature type="chain" id="PRO_5045446297" evidence="1">
    <location>
        <begin position="22"/>
        <end position="131"/>
    </location>
</feature>
<feature type="signal peptide" evidence="1">
    <location>
        <begin position="1"/>
        <end position="21"/>
    </location>
</feature>
<proteinExistence type="predicted"/>
<evidence type="ECO:0000313" key="3">
    <source>
        <dbReference type="Proteomes" id="UP001206692"/>
    </source>
</evidence>
<dbReference type="Proteomes" id="UP001206692">
    <property type="component" value="Unassembled WGS sequence"/>
</dbReference>
<gene>
    <name evidence="2" type="ORF">NE675_00230</name>
</gene>
<reference evidence="2 3" key="1">
    <citation type="submission" date="2022-06" db="EMBL/GenBank/DDBJ databases">
        <title>Isolation of gut microbiota from human fecal samples.</title>
        <authorList>
            <person name="Pamer E.G."/>
            <person name="Barat B."/>
            <person name="Waligurski E."/>
            <person name="Medina S."/>
            <person name="Paddock L."/>
            <person name="Mostad J."/>
        </authorList>
    </citation>
    <scope>NUCLEOTIDE SEQUENCE [LARGE SCALE GENOMIC DNA]</scope>
    <source>
        <strain evidence="2 3">DFI.1.1</strain>
    </source>
</reference>
<dbReference type="EMBL" id="JANGEW010000001">
    <property type="protein sequence ID" value="MCQ5341463.1"/>
    <property type="molecule type" value="Genomic_DNA"/>
</dbReference>
<name>A0ABT1SPA5_9FIRM</name>
<organism evidence="2 3">
    <name type="scientific">Megasphaera massiliensis</name>
    <dbReference type="NCBI Taxonomy" id="1232428"/>
    <lineage>
        <taxon>Bacteria</taxon>
        <taxon>Bacillati</taxon>
        <taxon>Bacillota</taxon>
        <taxon>Negativicutes</taxon>
        <taxon>Veillonellales</taxon>
        <taxon>Veillonellaceae</taxon>
        <taxon>Megasphaera</taxon>
    </lineage>
</organism>
<keyword evidence="1" id="KW-0732">Signal</keyword>
<evidence type="ECO:0000313" key="2">
    <source>
        <dbReference type="EMBL" id="MCQ5341463.1"/>
    </source>
</evidence>
<accession>A0ABT1SPA5</accession>
<comment type="caution">
    <text evidence="2">The sequence shown here is derived from an EMBL/GenBank/DDBJ whole genome shotgun (WGS) entry which is preliminary data.</text>
</comment>
<dbReference type="RefSeq" id="WP_227163065.1">
    <property type="nucleotide sequence ID" value="NZ_JAJCIO010000001.1"/>
</dbReference>
<evidence type="ECO:0000256" key="1">
    <source>
        <dbReference type="SAM" id="SignalP"/>
    </source>
</evidence>
<keyword evidence="3" id="KW-1185">Reference proteome</keyword>
<protein>
    <submittedName>
        <fullName evidence="2">Uncharacterized protein</fullName>
    </submittedName>
</protein>
<sequence length="131" mass="14552">MPRKLMLTLVLSLFFALPCFAHSYPLSEAYIGGVGPNCTLGYVKSIYGEPKSKRWFNTDGVRGVAYYYSPSYQVTGRTWTKNAIPEDEFPVVGYTVKANNLSTPSGITVGVPYSTVEKMYGPGQRYVEREG</sequence>